<dbReference type="PANTHER" id="PTHR42929">
    <property type="entry name" value="INNER MEMBRANE ABC TRANSPORTER PERMEASE PROTEIN YDCU-RELATED-RELATED"/>
    <property type="match status" value="1"/>
</dbReference>
<dbReference type="PROSITE" id="PS50928">
    <property type="entry name" value="ABC_TM1"/>
    <property type="match status" value="1"/>
</dbReference>
<feature type="transmembrane region" description="Helical" evidence="8">
    <location>
        <begin position="129"/>
        <end position="153"/>
    </location>
</feature>
<comment type="caution">
    <text evidence="10">The sequence shown here is derived from an EMBL/GenBank/DDBJ whole genome shotgun (WGS) entry which is preliminary data.</text>
</comment>
<keyword evidence="3" id="KW-0813">Transport</keyword>
<evidence type="ECO:0000256" key="3">
    <source>
        <dbReference type="ARBA" id="ARBA00022448"/>
    </source>
</evidence>
<dbReference type="Pfam" id="PF00528">
    <property type="entry name" value="BPD_transp_1"/>
    <property type="match status" value="1"/>
</dbReference>
<evidence type="ECO:0000256" key="2">
    <source>
        <dbReference type="ARBA" id="ARBA00007069"/>
    </source>
</evidence>
<evidence type="ECO:0000256" key="1">
    <source>
        <dbReference type="ARBA" id="ARBA00004651"/>
    </source>
</evidence>
<dbReference type="GO" id="GO:0055085">
    <property type="term" value="P:transmembrane transport"/>
    <property type="evidence" value="ECO:0007669"/>
    <property type="project" value="InterPro"/>
</dbReference>
<keyword evidence="7 8" id="KW-0472">Membrane</keyword>
<evidence type="ECO:0000313" key="10">
    <source>
        <dbReference type="EMBL" id="GAG55010.1"/>
    </source>
</evidence>
<organism evidence="10">
    <name type="scientific">marine sediment metagenome</name>
    <dbReference type="NCBI Taxonomy" id="412755"/>
    <lineage>
        <taxon>unclassified sequences</taxon>
        <taxon>metagenomes</taxon>
        <taxon>ecological metagenomes</taxon>
    </lineage>
</organism>
<protein>
    <recommendedName>
        <fullName evidence="9">ABC transmembrane type-1 domain-containing protein</fullName>
    </recommendedName>
</protein>
<evidence type="ECO:0000256" key="6">
    <source>
        <dbReference type="ARBA" id="ARBA00022989"/>
    </source>
</evidence>
<evidence type="ECO:0000259" key="9">
    <source>
        <dbReference type="PROSITE" id="PS50928"/>
    </source>
</evidence>
<keyword evidence="6 8" id="KW-1133">Transmembrane helix</keyword>
<evidence type="ECO:0000256" key="5">
    <source>
        <dbReference type="ARBA" id="ARBA00022692"/>
    </source>
</evidence>
<accession>X0YGK9</accession>
<proteinExistence type="inferred from homology"/>
<name>X0YGK9_9ZZZZ</name>
<reference evidence="10" key="1">
    <citation type="journal article" date="2014" name="Front. Microbiol.">
        <title>High frequency of phylogenetically diverse reductive dehalogenase-homologous genes in deep subseafloor sedimentary metagenomes.</title>
        <authorList>
            <person name="Kawai M."/>
            <person name="Futagami T."/>
            <person name="Toyoda A."/>
            <person name="Takaki Y."/>
            <person name="Nishi S."/>
            <person name="Hori S."/>
            <person name="Arai W."/>
            <person name="Tsubouchi T."/>
            <person name="Morono Y."/>
            <person name="Uchiyama I."/>
            <person name="Ito T."/>
            <person name="Fujiyama A."/>
            <person name="Inagaki F."/>
            <person name="Takami H."/>
        </authorList>
    </citation>
    <scope>NUCLEOTIDE SEQUENCE</scope>
    <source>
        <strain evidence="10">Expedition CK06-06</strain>
    </source>
</reference>
<comment type="similarity">
    <text evidence="2">Belongs to the binding-protein-dependent transport system permease family. CysTW subfamily.</text>
</comment>
<evidence type="ECO:0000256" key="8">
    <source>
        <dbReference type="SAM" id="Phobius"/>
    </source>
</evidence>
<evidence type="ECO:0000256" key="7">
    <source>
        <dbReference type="ARBA" id="ARBA00023136"/>
    </source>
</evidence>
<dbReference type="SUPFAM" id="SSF161098">
    <property type="entry name" value="MetI-like"/>
    <property type="match status" value="1"/>
</dbReference>
<sequence length="158" mass="17561">LINTTLMYLGIIREPLEFLLFSKVSVFVSLLHILIPFTILPMYSALLNVDPVLFEAARDLGANPVHTFSKVTLPLSIPGIKTAFIFSFIIASGDYIIPQLLGGTSGLMIGKVIADQFGIVFNWGEGSSLVFLLIFSDLIVFSLFSFFLAKIFLRRRKI</sequence>
<dbReference type="GO" id="GO:0005886">
    <property type="term" value="C:plasma membrane"/>
    <property type="evidence" value="ECO:0007669"/>
    <property type="project" value="UniProtKB-SubCell"/>
</dbReference>
<dbReference type="CDD" id="cd06261">
    <property type="entry name" value="TM_PBP2"/>
    <property type="match status" value="1"/>
</dbReference>
<feature type="domain" description="ABC transmembrane type-1" evidence="9">
    <location>
        <begin position="1"/>
        <end position="144"/>
    </location>
</feature>
<evidence type="ECO:0000256" key="4">
    <source>
        <dbReference type="ARBA" id="ARBA00022475"/>
    </source>
</evidence>
<dbReference type="InterPro" id="IPR000515">
    <property type="entry name" value="MetI-like"/>
</dbReference>
<feature type="non-terminal residue" evidence="10">
    <location>
        <position position="1"/>
    </location>
</feature>
<feature type="transmembrane region" description="Helical" evidence="8">
    <location>
        <begin position="20"/>
        <end position="43"/>
    </location>
</feature>
<keyword evidence="5 8" id="KW-0812">Transmembrane</keyword>
<dbReference type="EMBL" id="BART01003291">
    <property type="protein sequence ID" value="GAG55010.1"/>
    <property type="molecule type" value="Genomic_DNA"/>
</dbReference>
<comment type="subcellular location">
    <subcellularLocation>
        <location evidence="1">Cell membrane</location>
        <topology evidence="1">Multi-pass membrane protein</topology>
    </subcellularLocation>
</comment>
<dbReference type="InterPro" id="IPR035906">
    <property type="entry name" value="MetI-like_sf"/>
</dbReference>
<dbReference type="PANTHER" id="PTHR42929:SF1">
    <property type="entry name" value="INNER MEMBRANE ABC TRANSPORTER PERMEASE PROTEIN YDCU-RELATED"/>
    <property type="match status" value="1"/>
</dbReference>
<gene>
    <name evidence="10" type="ORF">S01H4_09228</name>
</gene>
<dbReference type="AlphaFoldDB" id="X0YGK9"/>
<dbReference type="Gene3D" id="1.10.3720.10">
    <property type="entry name" value="MetI-like"/>
    <property type="match status" value="1"/>
</dbReference>
<keyword evidence="4" id="KW-1003">Cell membrane</keyword>